<dbReference type="Proteomes" id="UP001221757">
    <property type="component" value="Unassembled WGS sequence"/>
</dbReference>
<gene>
    <name evidence="1" type="ORF">B0H17DRAFT_1130578</name>
</gene>
<protein>
    <submittedName>
        <fullName evidence="1">Uncharacterized protein</fullName>
    </submittedName>
</protein>
<comment type="caution">
    <text evidence="1">The sequence shown here is derived from an EMBL/GenBank/DDBJ whole genome shotgun (WGS) entry which is preliminary data.</text>
</comment>
<reference evidence="1" key="1">
    <citation type="submission" date="2023-03" db="EMBL/GenBank/DDBJ databases">
        <title>Massive genome expansion in bonnet fungi (Mycena s.s.) driven by repeated elements and novel gene families across ecological guilds.</title>
        <authorList>
            <consortium name="Lawrence Berkeley National Laboratory"/>
            <person name="Harder C.B."/>
            <person name="Miyauchi S."/>
            <person name="Viragh M."/>
            <person name="Kuo A."/>
            <person name="Thoen E."/>
            <person name="Andreopoulos B."/>
            <person name="Lu D."/>
            <person name="Skrede I."/>
            <person name="Drula E."/>
            <person name="Henrissat B."/>
            <person name="Morin E."/>
            <person name="Kohler A."/>
            <person name="Barry K."/>
            <person name="LaButti K."/>
            <person name="Morin E."/>
            <person name="Salamov A."/>
            <person name="Lipzen A."/>
            <person name="Mereny Z."/>
            <person name="Hegedus B."/>
            <person name="Baldrian P."/>
            <person name="Stursova M."/>
            <person name="Weitz H."/>
            <person name="Taylor A."/>
            <person name="Grigoriev I.V."/>
            <person name="Nagy L.G."/>
            <person name="Martin F."/>
            <person name="Kauserud H."/>
        </authorList>
    </citation>
    <scope>NUCLEOTIDE SEQUENCE</scope>
    <source>
        <strain evidence="1">CBHHK067</strain>
    </source>
</reference>
<dbReference type="EMBL" id="JARKIE010000032">
    <property type="protein sequence ID" value="KAJ7696921.1"/>
    <property type="molecule type" value="Genomic_DNA"/>
</dbReference>
<proteinExistence type="predicted"/>
<organism evidence="1 2">
    <name type="scientific">Mycena rosella</name>
    <name type="common">Pink bonnet</name>
    <name type="synonym">Agaricus rosellus</name>
    <dbReference type="NCBI Taxonomy" id="1033263"/>
    <lineage>
        <taxon>Eukaryota</taxon>
        <taxon>Fungi</taxon>
        <taxon>Dikarya</taxon>
        <taxon>Basidiomycota</taxon>
        <taxon>Agaricomycotina</taxon>
        <taxon>Agaricomycetes</taxon>
        <taxon>Agaricomycetidae</taxon>
        <taxon>Agaricales</taxon>
        <taxon>Marasmiineae</taxon>
        <taxon>Mycenaceae</taxon>
        <taxon>Mycena</taxon>
    </lineage>
</organism>
<keyword evidence="2" id="KW-1185">Reference proteome</keyword>
<evidence type="ECO:0000313" key="1">
    <source>
        <dbReference type="EMBL" id="KAJ7696921.1"/>
    </source>
</evidence>
<sequence length="163" mass="18314">MISFEKYVDPSGMLSHHLGNKVAHCINNDIAYLCVKVNQYVKKDPVGFRVGDIVEMRFALVAFCQASRKEDNKQIGKLVLRTLTLLDNSFAKAAFKARSTNEAKAPSVGSRPMQVVRSLVKKCFDLHRLSSDDEDYSETRRRMAAMRVGEPHTDMETNGSQST</sequence>
<name>A0AAD7DQM5_MYCRO</name>
<evidence type="ECO:0000313" key="2">
    <source>
        <dbReference type="Proteomes" id="UP001221757"/>
    </source>
</evidence>
<accession>A0AAD7DQM5</accession>
<dbReference type="AlphaFoldDB" id="A0AAD7DQM5"/>